<dbReference type="Proteomes" id="UP001500635">
    <property type="component" value="Unassembled WGS sequence"/>
</dbReference>
<sequence>MAITVSLWSTERAALVNWPHRRAPSRPMNHSEPAAWTAGRDAARTLRRELPNLTATDAGTYLPAALHPDDADAWLRGFRSAL</sequence>
<protein>
    <submittedName>
        <fullName evidence="1">Uncharacterized protein</fullName>
    </submittedName>
</protein>
<accession>A0ABP8KBM0</accession>
<gene>
    <name evidence="1" type="ORF">GCM10023147_45030</name>
</gene>
<name>A0ABP8KBM0_9ACTN</name>
<comment type="caution">
    <text evidence="1">The sequence shown here is derived from an EMBL/GenBank/DDBJ whole genome shotgun (WGS) entry which is preliminary data.</text>
</comment>
<evidence type="ECO:0000313" key="1">
    <source>
        <dbReference type="EMBL" id="GAA4403494.1"/>
    </source>
</evidence>
<evidence type="ECO:0000313" key="2">
    <source>
        <dbReference type="Proteomes" id="UP001500635"/>
    </source>
</evidence>
<organism evidence="1 2">
    <name type="scientific">Tsukamurella soli</name>
    <dbReference type="NCBI Taxonomy" id="644556"/>
    <lineage>
        <taxon>Bacteria</taxon>
        <taxon>Bacillati</taxon>
        <taxon>Actinomycetota</taxon>
        <taxon>Actinomycetes</taxon>
        <taxon>Mycobacteriales</taxon>
        <taxon>Tsukamurellaceae</taxon>
        <taxon>Tsukamurella</taxon>
    </lineage>
</organism>
<reference evidence="2" key="1">
    <citation type="journal article" date="2019" name="Int. J. Syst. Evol. Microbiol.">
        <title>The Global Catalogue of Microorganisms (GCM) 10K type strain sequencing project: providing services to taxonomists for standard genome sequencing and annotation.</title>
        <authorList>
            <consortium name="The Broad Institute Genomics Platform"/>
            <consortium name="The Broad Institute Genome Sequencing Center for Infectious Disease"/>
            <person name="Wu L."/>
            <person name="Ma J."/>
        </authorList>
    </citation>
    <scope>NUCLEOTIDE SEQUENCE [LARGE SCALE GENOMIC DNA]</scope>
    <source>
        <strain evidence="2">JCM 17688</strain>
    </source>
</reference>
<proteinExistence type="predicted"/>
<dbReference type="EMBL" id="BAABFR010000109">
    <property type="protein sequence ID" value="GAA4403494.1"/>
    <property type="molecule type" value="Genomic_DNA"/>
</dbReference>
<keyword evidence="2" id="KW-1185">Reference proteome</keyword>